<gene>
    <name evidence="3" type="ORF">WOA13_08905</name>
</gene>
<protein>
    <submittedName>
        <fullName evidence="3">Glycosyltransferase family 4 protein</fullName>
    </submittedName>
</protein>
<evidence type="ECO:0000313" key="4">
    <source>
        <dbReference type="Proteomes" id="UP001396646"/>
    </source>
</evidence>
<feature type="domain" description="Glycosyltransferase subfamily 4-like N-terminal" evidence="2">
    <location>
        <begin position="22"/>
        <end position="193"/>
    </location>
</feature>
<organism evidence="3 4">
    <name type="scientific">Methanococcoides cohabitans</name>
    <dbReference type="NCBI Taxonomy" id="3136559"/>
    <lineage>
        <taxon>Archaea</taxon>
        <taxon>Methanobacteriati</taxon>
        <taxon>Methanobacteriota</taxon>
        <taxon>Stenosarchaea group</taxon>
        <taxon>Methanomicrobia</taxon>
        <taxon>Methanosarcinales</taxon>
        <taxon>Methanosarcinaceae</taxon>
        <taxon>Methanococcoides</taxon>
    </lineage>
</organism>
<dbReference type="Proteomes" id="UP001396646">
    <property type="component" value="Unassembled WGS sequence"/>
</dbReference>
<dbReference type="Gene3D" id="3.40.50.2000">
    <property type="entry name" value="Glycogen Phosphorylase B"/>
    <property type="match status" value="2"/>
</dbReference>
<evidence type="ECO:0000313" key="3">
    <source>
        <dbReference type="EMBL" id="MEL4305936.1"/>
    </source>
</evidence>
<name>A0ABU9KV70_9EURY</name>
<feature type="domain" description="Glycosyl transferase family 1" evidence="1">
    <location>
        <begin position="200"/>
        <end position="356"/>
    </location>
</feature>
<dbReference type="InterPro" id="IPR050194">
    <property type="entry name" value="Glycosyltransferase_grp1"/>
</dbReference>
<dbReference type="PANTHER" id="PTHR45947">
    <property type="entry name" value="SULFOQUINOVOSYL TRANSFERASE SQD2"/>
    <property type="match status" value="1"/>
</dbReference>
<dbReference type="EMBL" id="JBCAUS010000006">
    <property type="protein sequence ID" value="MEL4305936.1"/>
    <property type="molecule type" value="Genomic_DNA"/>
</dbReference>
<dbReference type="Pfam" id="PF13439">
    <property type="entry name" value="Glyco_transf_4"/>
    <property type="match status" value="1"/>
</dbReference>
<dbReference type="InterPro" id="IPR001296">
    <property type="entry name" value="Glyco_trans_1"/>
</dbReference>
<dbReference type="RefSeq" id="WP_342127549.1">
    <property type="nucleotide sequence ID" value="NZ_JBCAUS010000006.1"/>
</dbReference>
<dbReference type="CDD" id="cd03798">
    <property type="entry name" value="GT4_WlbH-like"/>
    <property type="match status" value="1"/>
</dbReference>
<evidence type="ECO:0000259" key="2">
    <source>
        <dbReference type="Pfam" id="PF13439"/>
    </source>
</evidence>
<reference evidence="3 4" key="1">
    <citation type="submission" date="2024-04" db="EMBL/GenBank/DDBJ databases">
        <title>Methanococcoides sp. LMO-2.</title>
        <authorList>
            <person name="Liang L."/>
        </authorList>
    </citation>
    <scope>NUCLEOTIDE SEQUENCE [LARGE SCALE GENOMIC DNA]</scope>
    <source>
        <strain evidence="3 4">LMO-2</strain>
    </source>
</reference>
<sequence>MSLRNLLILTNNFPNFSDTYVVEIFVKEQLKYIRRHFENVYVISPVAYGMEYIRKTHFEDYSYDNVHVFFPKYFNLPFFYKYQKEFWVKLESHAVLKFLEKKGIEFDIIHAHFTWPSGAVAVEVKKKFGVPVVITEHTSGTFQKAIDEKDPIFIHSWQMSDAIIRVRKGDIFLMGDVGIDLEKVYHIPNGYDQKKFYPLDKQECRDKLGLSKDKKIILNVGNPYGEVKGHSYLIEAMEKVVSKRDDVLCYIVGDGVLREKLEKQILSSNLQDHVKIVGLKPHHEVPLWMNACDIFVLPSLNEGNPTVLVESLACGKPFVGTSVGGVPEIITSDDLGFLVKPGDSLDLAEKISHSLDVNWDENKILDHAQRYSWENIAEQISDIYVNLNCNI</sequence>
<evidence type="ECO:0000259" key="1">
    <source>
        <dbReference type="Pfam" id="PF00534"/>
    </source>
</evidence>
<accession>A0ABU9KV70</accession>
<keyword evidence="4" id="KW-1185">Reference proteome</keyword>
<dbReference type="PANTHER" id="PTHR45947:SF3">
    <property type="entry name" value="SULFOQUINOVOSYL TRANSFERASE SQD2"/>
    <property type="match status" value="1"/>
</dbReference>
<dbReference type="Pfam" id="PF00534">
    <property type="entry name" value="Glycos_transf_1"/>
    <property type="match status" value="1"/>
</dbReference>
<dbReference type="InterPro" id="IPR028098">
    <property type="entry name" value="Glyco_trans_4-like_N"/>
</dbReference>
<dbReference type="SUPFAM" id="SSF53756">
    <property type="entry name" value="UDP-Glycosyltransferase/glycogen phosphorylase"/>
    <property type="match status" value="1"/>
</dbReference>
<proteinExistence type="predicted"/>
<comment type="caution">
    <text evidence="3">The sequence shown here is derived from an EMBL/GenBank/DDBJ whole genome shotgun (WGS) entry which is preliminary data.</text>
</comment>